<sequence>LNVFVPVKGDQCWDAPLPCAPTPKIQKQAPANLGRGAAINQNKIEQIEGTKNSQIFFFIL</sequence>
<protein>
    <submittedName>
        <fullName evidence="1">Uncharacterized protein</fullName>
    </submittedName>
</protein>
<proteinExistence type="predicted"/>
<accession>X1RNP2</accession>
<feature type="non-terminal residue" evidence="1">
    <location>
        <position position="1"/>
    </location>
</feature>
<name>X1RNP2_9ZZZZ</name>
<comment type="caution">
    <text evidence="1">The sequence shown here is derived from an EMBL/GenBank/DDBJ whole genome shotgun (WGS) entry which is preliminary data.</text>
</comment>
<gene>
    <name evidence="1" type="ORF">S12H4_14475</name>
</gene>
<dbReference type="AlphaFoldDB" id="X1RNP2"/>
<dbReference type="EMBL" id="BARW01006902">
    <property type="protein sequence ID" value="GAI82273.1"/>
    <property type="molecule type" value="Genomic_DNA"/>
</dbReference>
<organism evidence="1">
    <name type="scientific">marine sediment metagenome</name>
    <dbReference type="NCBI Taxonomy" id="412755"/>
    <lineage>
        <taxon>unclassified sequences</taxon>
        <taxon>metagenomes</taxon>
        <taxon>ecological metagenomes</taxon>
    </lineage>
</organism>
<reference evidence="1" key="1">
    <citation type="journal article" date="2014" name="Front. Microbiol.">
        <title>High frequency of phylogenetically diverse reductive dehalogenase-homologous genes in deep subseafloor sedimentary metagenomes.</title>
        <authorList>
            <person name="Kawai M."/>
            <person name="Futagami T."/>
            <person name="Toyoda A."/>
            <person name="Takaki Y."/>
            <person name="Nishi S."/>
            <person name="Hori S."/>
            <person name="Arai W."/>
            <person name="Tsubouchi T."/>
            <person name="Morono Y."/>
            <person name="Uchiyama I."/>
            <person name="Ito T."/>
            <person name="Fujiyama A."/>
            <person name="Inagaki F."/>
            <person name="Takami H."/>
        </authorList>
    </citation>
    <scope>NUCLEOTIDE SEQUENCE</scope>
    <source>
        <strain evidence="1">Expedition CK06-06</strain>
    </source>
</reference>
<evidence type="ECO:0000313" key="1">
    <source>
        <dbReference type="EMBL" id="GAI82273.1"/>
    </source>
</evidence>